<dbReference type="Gene3D" id="1.20.200.10">
    <property type="entry name" value="Fumarase/aspartase (Central domain)"/>
    <property type="match status" value="1"/>
</dbReference>
<dbReference type="Pfam" id="PF00206">
    <property type="entry name" value="Lyase_1"/>
    <property type="match status" value="1"/>
</dbReference>
<dbReference type="InterPro" id="IPR012789">
    <property type="entry name" value="Protocat_PcaB-like"/>
</dbReference>
<dbReference type="RefSeq" id="WP_045680665.1">
    <property type="nucleotide sequence ID" value="NZ_CP010803.1"/>
</dbReference>
<dbReference type="HOGENOM" id="CLU_030949_3_0_5"/>
<keyword evidence="5" id="KW-1185">Reference proteome</keyword>
<name>A0A0D5LPU0_MAREN</name>
<keyword evidence="4" id="KW-0413">Isomerase</keyword>
<feature type="domain" description="Fumarate lyase N-terminal" evidence="3">
    <location>
        <begin position="29"/>
        <end position="292"/>
    </location>
</feature>
<dbReference type="InterPro" id="IPR008948">
    <property type="entry name" value="L-Aspartase-like"/>
</dbReference>
<evidence type="ECO:0000259" key="3">
    <source>
        <dbReference type="Pfam" id="PF00206"/>
    </source>
</evidence>
<dbReference type="GO" id="GO:0047472">
    <property type="term" value="F:3-carboxy-cis,cis-muconate cycloisomerase activity"/>
    <property type="evidence" value="ECO:0007669"/>
    <property type="project" value="UniProtKB-UniRule"/>
</dbReference>
<comment type="similarity">
    <text evidence="1">Belongs to the class-II fumarase/aspartase family.</text>
</comment>
<dbReference type="Proteomes" id="UP000032611">
    <property type="component" value="Chromosome"/>
</dbReference>
<sequence>MSYSAFDHPVLSGLVGDEEIAAFFSLDAEIEAMLAFEAALAEAEARAGVIPEEAAKAIGETCAKFKPDIASLKKATGRDGIVVPDLVRQLRAAVGPKAGQYLHFGATSQDVIDTSLMMRLSAVSTLLLDRLDHLFQRIDTLDARFGERTLMGRTRMQPALPITVSDRLRSWREPVLYLRQFLVRVDSQLFAVQFGGAVGTLDKLPESGVEVRAMLADILGLIDAPQWQNQRNVLAEFASAMSQITGNLGKFGLDIALLAEMGGEIELVDGGESSDIEGKRNPVAAEVLVSLARFNAVQLSGMHSALVHEQERSGAAWTLEWLTLPQMVAAAAASLKLADLLCTRIKSLGTVAKS</sequence>
<evidence type="ECO:0000313" key="4">
    <source>
        <dbReference type="EMBL" id="AJY45787.1"/>
    </source>
</evidence>
<dbReference type="EC" id="5.5.1.2" evidence="2"/>
<dbReference type="OrthoDB" id="9768878at2"/>
<accession>A0A0D5LPU0</accession>
<dbReference type="AlphaFoldDB" id="A0A0D5LPU0"/>
<dbReference type="PRINTS" id="PR00149">
    <property type="entry name" value="FUMRATELYASE"/>
</dbReference>
<dbReference type="PATRIC" id="fig|1486262.3.peg.1853"/>
<evidence type="ECO:0000256" key="1">
    <source>
        <dbReference type="ARBA" id="ARBA00034772"/>
    </source>
</evidence>
<dbReference type="PANTHER" id="PTHR43172">
    <property type="entry name" value="ADENYLOSUCCINATE LYASE"/>
    <property type="match status" value="1"/>
</dbReference>
<dbReference type="NCBIfam" id="TIGR02426">
    <property type="entry name" value="protocat_pcaB"/>
    <property type="match status" value="1"/>
</dbReference>
<dbReference type="InterPro" id="IPR000362">
    <property type="entry name" value="Fumarate_lyase_fam"/>
</dbReference>
<gene>
    <name evidence="4" type="ORF">TM49_08945</name>
</gene>
<proteinExistence type="inferred from homology"/>
<evidence type="ECO:0000313" key="5">
    <source>
        <dbReference type="Proteomes" id="UP000032611"/>
    </source>
</evidence>
<protein>
    <recommendedName>
        <fullName evidence="2">3-carboxy-cis,cis-muconate cycloisomerase</fullName>
        <ecNumber evidence="2">5.5.1.2</ecNumber>
    </recommendedName>
</protein>
<dbReference type="InterPro" id="IPR022761">
    <property type="entry name" value="Fumarate_lyase_N"/>
</dbReference>
<dbReference type="SUPFAM" id="SSF48557">
    <property type="entry name" value="L-aspartase-like"/>
    <property type="match status" value="1"/>
</dbReference>
<dbReference type="NCBIfam" id="NF004631">
    <property type="entry name" value="PRK05975.1"/>
    <property type="match status" value="1"/>
</dbReference>
<dbReference type="KEGG" id="mey:TM49_08945"/>
<reference evidence="4 5" key="1">
    <citation type="journal article" date="2015" name="Genome Announc.">
        <title>Complete genome sequence of Martelella endophytica YC6887, which has antifungal activity associated with a halophyte.</title>
        <authorList>
            <person name="Khan A."/>
            <person name="Khan H."/>
            <person name="Chung E.J."/>
            <person name="Hossain M.T."/>
            <person name="Chung Y.R."/>
        </authorList>
    </citation>
    <scope>NUCLEOTIDE SEQUENCE [LARGE SCALE GENOMIC DNA]</scope>
    <source>
        <strain evidence="4">YC6887</strain>
    </source>
</reference>
<dbReference type="PANTHER" id="PTHR43172:SF2">
    <property type="entry name" value="ADENYLOSUCCINATE LYASE C-TERMINAL DOMAIN-CONTAINING PROTEIN"/>
    <property type="match status" value="1"/>
</dbReference>
<dbReference type="EMBL" id="CP010803">
    <property type="protein sequence ID" value="AJY45787.1"/>
    <property type="molecule type" value="Genomic_DNA"/>
</dbReference>
<dbReference type="GO" id="GO:0019619">
    <property type="term" value="P:3,4-dihydroxybenzoate catabolic process"/>
    <property type="evidence" value="ECO:0007669"/>
    <property type="project" value="InterPro"/>
</dbReference>
<evidence type="ECO:0000256" key="2">
    <source>
        <dbReference type="NCBIfam" id="TIGR02426"/>
    </source>
</evidence>
<dbReference type="STRING" id="1486262.TM49_08945"/>
<organism evidence="4 5">
    <name type="scientific">Martelella endophytica</name>
    <dbReference type="NCBI Taxonomy" id="1486262"/>
    <lineage>
        <taxon>Bacteria</taxon>
        <taxon>Pseudomonadati</taxon>
        <taxon>Pseudomonadota</taxon>
        <taxon>Alphaproteobacteria</taxon>
        <taxon>Hyphomicrobiales</taxon>
        <taxon>Aurantimonadaceae</taxon>
        <taxon>Martelella</taxon>
    </lineage>
</organism>